<keyword evidence="5" id="KW-0067">ATP-binding</keyword>
<keyword evidence="6" id="KW-1133">Transmembrane helix</keyword>
<dbReference type="GO" id="GO:0005634">
    <property type="term" value="C:nucleus"/>
    <property type="evidence" value="ECO:0007669"/>
    <property type="project" value="TreeGrafter"/>
</dbReference>
<sequence length="390" mass="43295">MSRVDTFRHESSACSKRHTITRNARLFNGGKIIWLASAQIVIVNIVATASGGSLNLDRAAAVATTTTFSLLCLVLTTTWTRAPYFSHPSARPQRILLHWVQAQSLAPVDMNTSQLRFRRKLGDALYGEVMECELRPTALQRQRMLSLPLNKQLIVAVKCISPPYANDMRDRHEAARALDDPLQECRVARLLANSEGGHANVVRSYFHFHQHDCLYLVTEYCAHGDLYTHLTTTTPSGSMDECTSVHFMRQILTGVDFLHRQLGIAHRDLSLENVLMHDGECKISDFGLSVGVGTRCQGPAGKAYYMAPEVVAGGEYDPVKADIWSLGVMWFILLTGSPLVSVASRQNEAFVALEECGVAAVFESWKFTDRLSTAIVQLISQMLTVSPDQR</sequence>
<keyword evidence="1" id="KW-0723">Serine/threonine-protein kinase</keyword>
<dbReference type="Pfam" id="PF00069">
    <property type="entry name" value="Pkinase"/>
    <property type="match status" value="1"/>
</dbReference>
<dbReference type="InterPro" id="IPR011009">
    <property type="entry name" value="Kinase-like_dom_sf"/>
</dbReference>
<accession>A0A6G0JQY7</accession>
<dbReference type="PROSITE" id="PS50011">
    <property type="entry name" value="PROTEIN_KINASE_DOM"/>
    <property type="match status" value="1"/>
</dbReference>
<feature type="non-terminal residue" evidence="8">
    <location>
        <position position="390"/>
    </location>
</feature>
<dbReference type="SUPFAM" id="SSF56112">
    <property type="entry name" value="Protein kinase-like (PK-like)"/>
    <property type="match status" value="1"/>
</dbReference>
<name>A0A6G0JQY7_9STRA</name>
<keyword evidence="6" id="KW-0812">Transmembrane</keyword>
<evidence type="ECO:0000256" key="6">
    <source>
        <dbReference type="SAM" id="Phobius"/>
    </source>
</evidence>
<evidence type="ECO:0000256" key="1">
    <source>
        <dbReference type="ARBA" id="ARBA00022527"/>
    </source>
</evidence>
<keyword evidence="2" id="KW-0808">Transferase</keyword>
<protein>
    <recommendedName>
        <fullName evidence="7">Protein kinase domain-containing protein</fullName>
    </recommendedName>
</protein>
<dbReference type="AlphaFoldDB" id="A0A6G0JQY7"/>
<dbReference type="GO" id="GO:0004674">
    <property type="term" value="F:protein serine/threonine kinase activity"/>
    <property type="evidence" value="ECO:0007669"/>
    <property type="project" value="UniProtKB-KW"/>
</dbReference>
<evidence type="ECO:0000256" key="5">
    <source>
        <dbReference type="ARBA" id="ARBA00022840"/>
    </source>
</evidence>
<dbReference type="EMBL" id="QXFX01004353">
    <property type="protein sequence ID" value="KAE9064402.1"/>
    <property type="molecule type" value="Genomic_DNA"/>
</dbReference>
<feature type="domain" description="Protein kinase" evidence="7">
    <location>
        <begin position="115"/>
        <end position="390"/>
    </location>
</feature>
<dbReference type="PANTHER" id="PTHR24345">
    <property type="entry name" value="SERINE/THREONINE-PROTEIN KINASE PLK"/>
    <property type="match status" value="1"/>
</dbReference>
<keyword evidence="4" id="KW-0418">Kinase</keyword>
<dbReference type="Gene3D" id="1.10.510.10">
    <property type="entry name" value="Transferase(Phosphotransferase) domain 1"/>
    <property type="match status" value="1"/>
</dbReference>
<organism evidence="8 9">
    <name type="scientific">Phytophthora fragariae</name>
    <dbReference type="NCBI Taxonomy" id="53985"/>
    <lineage>
        <taxon>Eukaryota</taxon>
        <taxon>Sar</taxon>
        <taxon>Stramenopiles</taxon>
        <taxon>Oomycota</taxon>
        <taxon>Peronosporomycetes</taxon>
        <taxon>Peronosporales</taxon>
        <taxon>Peronosporaceae</taxon>
        <taxon>Phytophthora</taxon>
    </lineage>
</organism>
<evidence type="ECO:0000259" key="7">
    <source>
        <dbReference type="PROSITE" id="PS50011"/>
    </source>
</evidence>
<reference evidence="8 9" key="1">
    <citation type="submission" date="2018-09" db="EMBL/GenBank/DDBJ databases">
        <title>Genomic investigation of the strawberry pathogen Phytophthora fragariae indicates pathogenicity is determined by transcriptional variation in three key races.</title>
        <authorList>
            <person name="Adams T.M."/>
            <person name="Armitage A.D."/>
            <person name="Sobczyk M.K."/>
            <person name="Bates H.J."/>
            <person name="Dunwell J.M."/>
            <person name="Nellist C.F."/>
            <person name="Harrison R.J."/>
        </authorList>
    </citation>
    <scope>NUCLEOTIDE SEQUENCE [LARGE SCALE GENOMIC DNA]</scope>
    <source>
        <strain evidence="8 9">ONT-3</strain>
    </source>
</reference>
<dbReference type="GO" id="GO:0005524">
    <property type="term" value="F:ATP binding"/>
    <property type="evidence" value="ECO:0007669"/>
    <property type="project" value="UniProtKB-KW"/>
</dbReference>
<evidence type="ECO:0000313" key="9">
    <source>
        <dbReference type="Proteomes" id="UP000488956"/>
    </source>
</evidence>
<dbReference type="FunFam" id="1.10.510.10:FF:000753">
    <property type="entry name" value="CAMK/CAMKL protein kinase"/>
    <property type="match status" value="1"/>
</dbReference>
<keyword evidence="3" id="KW-0547">Nucleotide-binding</keyword>
<gene>
    <name evidence="8" type="ORF">PF010_g28621</name>
</gene>
<evidence type="ECO:0000256" key="2">
    <source>
        <dbReference type="ARBA" id="ARBA00022679"/>
    </source>
</evidence>
<evidence type="ECO:0000256" key="4">
    <source>
        <dbReference type="ARBA" id="ARBA00022777"/>
    </source>
</evidence>
<dbReference type="InterPro" id="IPR000719">
    <property type="entry name" value="Prot_kinase_dom"/>
</dbReference>
<proteinExistence type="predicted"/>
<dbReference type="Proteomes" id="UP000488956">
    <property type="component" value="Unassembled WGS sequence"/>
</dbReference>
<feature type="transmembrane region" description="Helical" evidence="6">
    <location>
        <begin position="32"/>
        <end position="53"/>
    </location>
</feature>
<evidence type="ECO:0000256" key="3">
    <source>
        <dbReference type="ARBA" id="ARBA00022741"/>
    </source>
</evidence>
<evidence type="ECO:0000313" key="8">
    <source>
        <dbReference type="EMBL" id="KAE9064402.1"/>
    </source>
</evidence>
<keyword evidence="6" id="KW-0472">Membrane</keyword>
<comment type="caution">
    <text evidence="8">The sequence shown here is derived from an EMBL/GenBank/DDBJ whole genome shotgun (WGS) entry which is preliminary data.</text>
</comment>
<dbReference type="PANTHER" id="PTHR24345:SF91">
    <property type="entry name" value="SERINE_THREONINE-PROTEIN KINASE PLK4"/>
    <property type="match status" value="1"/>
</dbReference>